<gene>
    <name evidence="2" type="primary">g6413</name>
    <name evidence="2" type="ORF">VP750_LOCUS5493</name>
</gene>
<protein>
    <submittedName>
        <fullName evidence="2">G6413 protein</fullName>
    </submittedName>
</protein>
<evidence type="ECO:0000313" key="3">
    <source>
        <dbReference type="Proteomes" id="UP001497392"/>
    </source>
</evidence>
<dbReference type="SUPFAM" id="SSF54909">
    <property type="entry name" value="Dimeric alpha+beta barrel"/>
    <property type="match status" value="1"/>
</dbReference>
<feature type="domain" description="YCII-related" evidence="1">
    <location>
        <begin position="13"/>
        <end position="94"/>
    </location>
</feature>
<dbReference type="InterPro" id="IPR005545">
    <property type="entry name" value="YCII"/>
</dbReference>
<dbReference type="EMBL" id="CAXHTA020000009">
    <property type="protein sequence ID" value="CAL5223834.1"/>
    <property type="molecule type" value="Genomic_DNA"/>
</dbReference>
<accession>A0ABP1FXW5</accession>
<proteinExistence type="predicted"/>
<evidence type="ECO:0000313" key="2">
    <source>
        <dbReference type="EMBL" id="CAL5223834.1"/>
    </source>
</evidence>
<organism evidence="2 3">
    <name type="scientific">Coccomyxa viridis</name>
    <dbReference type="NCBI Taxonomy" id="1274662"/>
    <lineage>
        <taxon>Eukaryota</taxon>
        <taxon>Viridiplantae</taxon>
        <taxon>Chlorophyta</taxon>
        <taxon>core chlorophytes</taxon>
        <taxon>Trebouxiophyceae</taxon>
        <taxon>Trebouxiophyceae incertae sedis</taxon>
        <taxon>Coccomyxaceae</taxon>
        <taxon>Coccomyxa</taxon>
    </lineage>
</organism>
<dbReference type="InterPro" id="IPR051807">
    <property type="entry name" value="Sec-metab_biosynth-assoc"/>
</dbReference>
<name>A0ABP1FXW5_9CHLO</name>
<dbReference type="InterPro" id="IPR011008">
    <property type="entry name" value="Dimeric_a/b-barrel"/>
</dbReference>
<dbReference type="Proteomes" id="UP001497392">
    <property type="component" value="Unassembled WGS sequence"/>
</dbReference>
<dbReference type="PANTHER" id="PTHR33606">
    <property type="entry name" value="PROTEIN YCII"/>
    <property type="match status" value="1"/>
</dbReference>
<comment type="caution">
    <text evidence="2">The sequence shown here is derived from an EMBL/GenBank/DDBJ whole genome shotgun (WGS) entry which is preliminary data.</text>
</comment>
<sequence length="99" mass="11351">MATQASAAPSYHVLQYKYVPDILEKRGPFREKHLELAGQKRDEGKIVLAGALTDPVDTALFIWKNASQEEIEQFVKDDVYVNNKLVTDWSIRPWMVMIS</sequence>
<dbReference type="Pfam" id="PF03795">
    <property type="entry name" value="YCII"/>
    <property type="match status" value="1"/>
</dbReference>
<dbReference type="PANTHER" id="PTHR33606:SF3">
    <property type="entry name" value="PROTEIN YCII"/>
    <property type="match status" value="1"/>
</dbReference>
<reference evidence="2 3" key="1">
    <citation type="submission" date="2024-06" db="EMBL/GenBank/DDBJ databases">
        <authorList>
            <person name="Kraege A."/>
            <person name="Thomma B."/>
        </authorList>
    </citation>
    <scope>NUCLEOTIDE SEQUENCE [LARGE SCALE GENOMIC DNA]</scope>
</reference>
<evidence type="ECO:0000259" key="1">
    <source>
        <dbReference type="Pfam" id="PF03795"/>
    </source>
</evidence>
<keyword evidence="3" id="KW-1185">Reference proteome</keyword>
<dbReference type="Gene3D" id="3.30.70.1060">
    <property type="entry name" value="Dimeric alpha+beta barrel"/>
    <property type="match status" value="1"/>
</dbReference>